<reference evidence="2" key="1">
    <citation type="journal article" date="2011" name="Nat. Biotechnol.">
        <title>The genomic sequence of the Chinese hamster ovary (CHO)-K1 cell line.</title>
        <authorList>
            <person name="Xu X."/>
            <person name="Nagarajan H."/>
            <person name="Lewis N.E."/>
            <person name="Pan S."/>
            <person name="Cai Z."/>
            <person name="Liu X."/>
            <person name="Chen W."/>
            <person name="Xie M."/>
            <person name="Wang W."/>
            <person name="Hammond S."/>
            <person name="Andersen M.R."/>
            <person name="Neff N."/>
            <person name="Passarelli B."/>
            <person name="Koh W."/>
            <person name="Fan H.C."/>
            <person name="Wang J."/>
            <person name="Gui Y."/>
            <person name="Lee K.H."/>
            <person name="Betenbaugh M.J."/>
            <person name="Quake S.R."/>
            <person name="Famili I."/>
            <person name="Palsson B.O."/>
            <person name="Wang J."/>
        </authorList>
    </citation>
    <scope>NUCLEOTIDE SEQUENCE [LARGE SCALE GENOMIC DNA]</scope>
    <source>
        <strain evidence="2">CHO K1 cell line</strain>
    </source>
</reference>
<sequence length="123" mass="13113">MDTAVGRTGCAVKLRYGGGLGTVNTILIYDDSNLGWAYGSPASLEELMCVKGRKQDGMTGLCSPEGKHAPEPCMVVQASNLSAQEDGWFKTSLDYTDLVSTQERQTLGDQTDGSITAVLTMQT</sequence>
<gene>
    <name evidence="1" type="ORF">I79_002423</name>
</gene>
<evidence type="ECO:0000313" key="2">
    <source>
        <dbReference type="Proteomes" id="UP000001075"/>
    </source>
</evidence>
<dbReference type="EMBL" id="JH000058">
    <property type="protein sequence ID" value="EGW06282.1"/>
    <property type="molecule type" value="Genomic_DNA"/>
</dbReference>
<accession>G3GXD3</accession>
<protein>
    <submittedName>
        <fullName evidence="1">Uncharacterized protein</fullName>
    </submittedName>
</protein>
<dbReference type="AlphaFoldDB" id="G3GXD3"/>
<proteinExistence type="predicted"/>
<organism evidence="1 2">
    <name type="scientific">Cricetulus griseus</name>
    <name type="common">Chinese hamster</name>
    <name type="synonym">Cricetulus barabensis griseus</name>
    <dbReference type="NCBI Taxonomy" id="10029"/>
    <lineage>
        <taxon>Eukaryota</taxon>
        <taxon>Metazoa</taxon>
        <taxon>Chordata</taxon>
        <taxon>Craniata</taxon>
        <taxon>Vertebrata</taxon>
        <taxon>Euteleostomi</taxon>
        <taxon>Mammalia</taxon>
        <taxon>Eutheria</taxon>
        <taxon>Euarchontoglires</taxon>
        <taxon>Glires</taxon>
        <taxon>Rodentia</taxon>
        <taxon>Myomorpha</taxon>
        <taxon>Muroidea</taxon>
        <taxon>Cricetidae</taxon>
        <taxon>Cricetinae</taxon>
        <taxon>Cricetulus</taxon>
    </lineage>
</organism>
<dbReference type="InParanoid" id="G3GXD3"/>
<name>G3GXD3_CRIGR</name>
<dbReference type="Proteomes" id="UP000001075">
    <property type="component" value="Unassembled WGS sequence"/>
</dbReference>
<evidence type="ECO:0000313" key="1">
    <source>
        <dbReference type="EMBL" id="EGW06282.1"/>
    </source>
</evidence>